<gene>
    <name evidence="2" type="ORF">HERI1096_LOCUS30136</name>
</gene>
<feature type="compositionally biased region" description="Basic and acidic residues" evidence="1">
    <location>
        <begin position="14"/>
        <end position="32"/>
    </location>
</feature>
<protein>
    <submittedName>
        <fullName evidence="2">Uncharacterized protein</fullName>
    </submittedName>
</protein>
<feature type="compositionally biased region" description="Basic and acidic residues" evidence="1">
    <location>
        <begin position="97"/>
        <end position="132"/>
    </location>
</feature>
<feature type="compositionally biased region" description="Low complexity" evidence="1">
    <location>
        <begin position="38"/>
        <end position="54"/>
    </location>
</feature>
<dbReference type="AlphaFoldDB" id="A0A7S3BG97"/>
<organism evidence="2">
    <name type="scientific">Haptolina ericina</name>
    <dbReference type="NCBI Taxonomy" id="156174"/>
    <lineage>
        <taxon>Eukaryota</taxon>
        <taxon>Haptista</taxon>
        <taxon>Haptophyta</taxon>
        <taxon>Prymnesiophyceae</taxon>
        <taxon>Prymnesiales</taxon>
        <taxon>Prymnesiaceae</taxon>
        <taxon>Haptolina</taxon>
    </lineage>
</organism>
<accession>A0A7S3BG97</accession>
<evidence type="ECO:0000256" key="1">
    <source>
        <dbReference type="SAM" id="MobiDB-lite"/>
    </source>
</evidence>
<sequence length="147" mass="16329">MVQQGGNIAALRTADPRGECPRGECPHGESERAMCGVSPQSPQSPQIPQIPHSPIGRMRPSVILDNLRLLLEAPSLVWELQPDLVRPNLLVDDSDGDPARDPARDGDDWDIIERPRVPKPDEPDEELSHWEVSHQLTPHTLARTEHA</sequence>
<evidence type="ECO:0000313" key="2">
    <source>
        <dbReference type="EMBL" id="CAE0134329.1"/>
    </source>
</evidence>
<feature type="region of interest" description="Disordered" evidence="1">
    <location>
        <begin position="87"/>
        <end position="147"/>
    </location>
</feature>
<feature type="region of interest" description="Disordered" evidence="1">
    <location>
        <begin position="1"/>
        <end position="54"/>
    </location>
</feature>
<reference evidence="2" key="1">
    <citation type="submission" date="2021-01" db="EMBL/GenBank/DDBJ databases">
        <authorList>
            <person name="Corre E."/>
            <person name="Pelletier E."/>
            <person name="Niang G."/>
            <person name="Scheremetjew M."/>
            <person name="Finn R."/>
            <person name="Kale V."/>
            <person name="Holt S."/>
            <person name="Cochrane G."/>
            <person name="Meng A."/>
            <person name="Brown T."/>
            <person name="Cohen L."/>
        </authorList>
    </citation>
    <scope>NUCLEOTIDE SEQUENCE</scope>
    <source>
        <strain evidence="2">CCMP281</strain>
    </source>
</reference>
<proteinExistence type="predicted"/>
<name>A0A7S3BG97_9EUKA</name>
<dbReference type="EMBL" id="HBHX01054635">
    <property type="protein sequence ID" value="CAE0134329.1"/>
    <property type="molecule type" value="Transcribed_RNA"/>
</dbReference>